<keyword evidence="9" id="KW-1185">Reference proteome</keyword>
<name>A0A3P9QI40_POERE</name>
<dbReference type="Pfam" id="PF05485">
    <property type="entry name" value="THAP"/>
    <property type="match status" value="1"/>
</dbReference>
<evidence type="ECO:0000256" key="1">
    <source>
        <dbReference type="ARBA" id="ARBA00022723"/>
    </source>
</evidence>
<dbReference type="GeneTree" id="ENSGT00940000164945"/>
<proteinExistence type="predicted"/>
<evidence type="ECO:0000256" key="5">
    <source>
        <dbReference type="PROSITE-ProRule" id="PRU00309"/>
    </source>
</evidence>
<dbReference type="Ensembl" id="ENSPRET00000034230.1">
    <property type="protein sequence ID" value="ENSPREP00000033850.1"/>
    <property type="gene ID" value="ENSPREG00000022930.1"/>
</dbReference>
<feature type="domain" description="THAP-type" evidence="7">
    <location>
        <begin position="1"/>
        <end position="82"/>
    </location>
</feature>
<dbReference type="SUPFAM" id="SSF57716">
    <property type="entry name" value="Glucocorticoid receptor-like (DNA-binding domain)"/>
    <property type="match status" value="1"/>
</dbReference>
<dbReference type="Bgee" id="ENSPREG00000022930">
    <property type="expression patterns" value="Expressed in head"/>
</dbReference>
<evidence type="ECO:0000256" key="4">
    <source>
        <dbReference type="ARBA" id="ARBA00023125"/>
    </source>
</evidence>
<evidence type="ECO:0000256" key="6">
    <source>
        <dbReference type="SAM" id="MobiDB-lite"/>
    </source>
</evidence>
<dbReference type="GO" id="GO:0003677">
    <property type="term" value="F:DNA binding"/>
    <property type="evidence" value="ECO:0007669"/>
    <property type="project" value="UniProtKB-UniRule"/>
</dbReference>
<keyword evidence="2 5" id="KW-0863">Zinc-finger</keyword>
<evidence type="ECO:0000259" key="7">
    <source>
        <dbReference type="PROSITE" id="PS50950"/>
    </source>
</evidence>
<dbReference type="PROSITE" id="PS50950">
    <property type="entry name" value="ZF_THAP"/>
    <property type="match status" value="1"/>
</dbReference>
<organism evidence="8 9">
    <name type="scientific">Poecilia reticulata</name>
    <name type="common">Guppy</name>
    <name type="synonym">Acanthophacelus reticulatus</name>
    <dbReference type="NCBI Taxonomy" id="8081"/>
    <lineage>
        <taxon>Eukaryota</taxon>
        <taxon>Metazoa</taxon>
        <taxon>Chordata</taxon>
        <taxon>Craniata</taxon>
        <taxon>Vertebrata</taxon>
        <taxon>Euteleostomi</taxon>
        <taxon>Actinopterygii</taxon>
        <taxon>Neopterygii</taxon>
        <taxon>Teleostei</taxon>
        <taxon>Neoteleostei</taxon>
        <taxon>Acanthomorphata</taxon>
        <taxon>Ovalentaria</taxon>
        <taxon>Atherinomorphae</taxon>
        <taxon>Cyprinodontiformes</taxon>
        <taxon>Poeciliidae</taxon>
        <taxon>Poeciliinae</taxon>
        <taxon>Poecilia</taxon>
    </lineage>
</organism>
<dbReference type="SMART" id="SM00980">
    <property type="entry name" value="THAP"/>
    <property type="match status" value="1"/>
</dbReference>
<protein>
    <submittedName>
        <fullName evidence="8">Uncharacterized LOC103475809</fullName>
    </submittedName>
</protein>
<accession>A0A3P9QI40</accession>
<dbReference type="PANTHER" id="PTHR31751:SF42">
    <property type="entry name" value="PROTEIN CBG10204"/>
    <property type="match status" value="1"/>
</dbReference>
<dbReference type="AlphaFoldDB" id="A0A3P9QI40"/>
<reference evidence="9" key="1">
    <citation type="submission" date="2013-11" db="EMBL/GenBank/DDBJ databases">
        <title>The genomic landscape of the Guanapo guppy.</title>
        <authorList>
            <person name="Kuenstner A."/>
            <person name="Dreyer C."/>
        </authorList>
    </citation>
    <scope>NUCLEOTIDE SEQUENCE</scope>
    <source>
        <strain evidence="9">Guanapo</strain>
    </source>
</reference>
<evidence type="ECO:0000256" key="2">
    <source>
        <dbReference type="ARBA" id="ARBA00022771"/>
    </source>
</evidence>
<evidence type="ECO:0000313" key="9">
    <source>
        <dbReference type="Proteomes" id="UP000242638"/>
    </source>
</evidence>
<sequence length="658" mass="73285">MPHWRKCVLGCEGDYPLFTLPKDGTIRQKWLDFIFGDFPPPKKNWYICARHFTDDSFLNKGLFDKGLIGRLSLLDHAIPTRLKPFEWGQGTSVSRSVGTSCVVEMKSQGTSTTPQTAEIGIQCMLLTPTLDDQDSNGPESDEEPETDEEDPDWAPGTEESEDEDFDLDDVAETCPAAERKFIVFESCLRTLFAVCAVCSGACTVTMKQIMGTMVAVSSVCKRTDGHTRVWYSQPAHNSMPVGNLMMAAATLFSGCSPTIALNLFRHMSVGIYSLKTFFSLQRSYLIPAIQRVWNTKQQAMIMKKKGTPLRLGGDARCCSSGLTTKYGSYSLMDMNTGAVLTTHVVECSEVQSSAAVELEGLKQGLCFLEQHGLTVAELITDRHVQVCKWLKTEKPDINQRFDVWHVSKGIFKKLVAVAKRPGCATVGLWAQAISNHLCWTAATSGGDADMAVQKWTSVARHVCNIHEGHGDMFPRCEHGQMNRQWVENGSRAQEEIQAVVLSSRLLADVRQLSPPEQASYLQSFHNVVCFFGSKHGHFLRSSLEARLILAALHFNENMAKEQARKQDRAQRWKVSYPQFKEGGAVVRPVKESDTYGEFNSLVCNKTSKAKILHESSFGAYLCVCHIWQSIFALFFGNMILTFTHNASIVPSFQTTSDT</sequence>
<feature type="compositionally biased region" description="Acidic residues" evidence="6">
    <location>
        <begin position="131"/>
        <end position="166"/>
    </location>
</feature>
<dbReference type="Proteomes" id="UP000242638">
    <property type="component" value="Unassembled WGS sequence"/>
</dbReference>
<dbReference type="InterPro" id="IPR006612">
    <property type="entry name" value="THAP_Znf"/>
</dbReference>
<reference evidence="8" key="3">
    <citation type="submission" date="2025-09" db="UniProtKB">
        <authorList>
            <consortium name="Ensembl"/>
        </authorList>
    </citation>
    <scope>IDENTIFICATION</scope>
    <source>
        <strain evidence="8">Guanapo</strain>
    </source>
</reference>
<dbReference type="OMA" id="CIFGCEG"/>
<dbReference type="PANTHER" id="PTHR31751">
    <property type="entry name" value="SI:CH211-108C17.2-RELATED-RELATED"/>
    <property type="match status" value="1"/>
</dbReference>
<dbReference type="SMART" id="SM00692">
    <property type="entry name" value="DM3"/>
    <property type="match status" value="1"/>
</dbReference>
<keyword evidence="1" id="KW-0479">Metal-binding</keyword>
<feature type="region of interest" description="Disordered" evidence="6">
    <location>
        <begin position="130"/>
        <end position="166"/>
    </location>
</feature>
<keyword evidence="3" id="KW-0862">Zinc</keyword>
<evidence type="ECO:0000313" key="8">
    <source>
        <dbReference type="Ensembl" id="ENSPREP00000033850.1"/>
    </source>
</evidence>
<dbReference type="GO" id="GO:0008270">
    <property type="term" value="F:zinc ion binding"/>
    <property type="evidence" value="ECO:0007669"/>
    <property type="project" value="UniProtKB-KW"/>
</dbReference>
<reference evidence="8" key="2">
    <citation type="submission" date="2025-08" db="UniProtKB">
        <authorList>
            <consortium name="Ensembl"/>
        </authorList>
    </citation>
    <scope>IDENTIFICATION</scope>
    <source>
        <strain evidence="8">Guanapo</strain>
    </source>
</reference>
<keyword evidence="4 5" id="KW-0238">DNA-binding</keyword>
<evidence type="ECO:0000256" key="3">
    <source>
        <dbReference type="ARBA" id="ARBA00022833"/>
    </source>
</evidence>